<evidence type="ECO:0000313" key="2">
    <source>
        <dbReference type="Proteomes" id="UP000199452"/>
    </source>
</evidence>
<gene>
    <name evidence="1" type="ORF">SAMN05216323_11131</name>
</gene>
<dbReference type="RefSeq" id="WP_092440972.1">
    <property type="nucleotide sequence ID" value="NZ_FMYP01000113.1"/>
</dbReference>
<dbReference type="OrthoDB" id="7060002at2"/>
<sequence length="148" mass="17326">MKRKEFEKLFATFNENGKQIWVIGRVKDLPKPIVNMALNLAALDFIKYIRICDETLAASSENYPNRQKMPITNMNHETAIGVQVLYSLSHKYINFFDINSPIKGNGSKMVDAILRDFPKDWNPSVVMDWSNGFWDKMKEKYKDVEWIM</sequence>
<dbReference type="Proteomes" id="UP000199452">
    <property type="component" value="Unassembled WGS sequence"/>
</dbReference>
<organism evidence="1 2">
    <name type="scientific">Williamwhitmania taraxaci</name>
    <dbReference type="NCBI Taxonomy" id="1640674"/>
    <lineage>
        <taxon>Bacteria</taxon>
        <taxon>Pseudomonadati</taxon>
        <taxon>Bacteroidota</taxon>
        <taxon>Bacteroidia</taxon>
        <taxon>Bacteroidales</taxon>
        <taxon>Williamwhitmaniaceae</taxon>
        <taxon>Williamwhitmania</taxon>
    </lineage>
</organism>
<dbReference type="EMBL" id="FMYP01000113">
    <property type="protein sequence ID" value="SDD24343.1"/>
    <property type="molecule type" value="Genomic_DNA"/>
</dbReference>
<dbReference type="STRING" id="1640674.SAMN05216323_11131"/>
<dbReference type="AlphaFoldDB" id="A0A1G6T5W8"/>
<proteinExistence type="predicted"/>
<evidence type="ECO:0000313" key="1">
    <source>
        <dbReference type="EMBL" id="SDD24343.1"/>
    </source>
</evidence>
<reference evidence="1 2" key="1">
    <citation type="submission" date="2016-09" db="EMBL/GenBank/DDBJ databases">
        <authorList>
            <person name="Capua I."/>
            <person name="De Benedictis P."/>
            <person name="Joannis T."/>
            <person name="Lombin L.H."/>
            <person name="Cattoli G."/>
        </authorList>
    </citation>
    <scope>NUCLEOTIDE SEQUENCE [LARGE SCALE GENOMIC DNA]</scope>
    <source>
        <strain evidence="1 2">A7P-90m</strain>
    </source>
</reference>
<keyword evidence="2" id="KW-1185">Reference proteome</keyword>
<protein>
    <submittedName>
        <fullName evidence="1">Uncharacterized protein</fullName>
    </submittedName>
</protein>
<name>A0A1G6T5W8_9BACT</name>
<accession>A0A1G6T5W8</accession>